<gene>
    <name evidence="1" type="ORF">FA15DRAFT_297136</name>
</gene>
<name>A0A5C3KD42_COPMA</name>
<protein>
    <submittedName>
        <fullName evidence="1">Uncharacterized protein</fullName>
    </submittedName>
</protein>
<reference evidence="1 2" key="1">
    <citation type="journal article" date="2019" name="Nat. Ecol. Evol.">
        <title>Megaphylogeny resolves global patterns of mushroom evolution.</title>
        <authorList>
            <person name="Varga T."/>
            <person name="Krizsan K."/>
            <person name="Foldi C."/>
            <person name="Dima B."/>
            <person name="Sanchez-Garcia M."/>
            <person name="Sanchez-Ramirez S."/>
            <person name="Szollosi G.J."/>
            <person name="Szarkandi J.G."/>
            <person name="Papp V."/>
            <person name="Albert L."/>
            <person name="Andreopoulos W."/>
            <person name="Angelini C."/>
            <person name="Antonin V."/>
            <person name="Barry K.W."/>
            <person name="Bougher N.L."/>
            <person name="Buchanan P."/>
            <person name="Buyck B."/>
            <person name="Bense V."/>
            <person name="Catcheside P."/>
            <person name="Chovatia M."/>
            <person name="Cooper J."/>
            <person name="Damon W."/>
            <person name="Desjardin D."/>
            <person name="Finy P."/>
            <person name="Geml J."/>
            <person name="Haridas S."/>
            <person name="Hughes K."/>
            <person name="Justo A."/>
            <person name="Karasinski D."/>
            <person name="Kautmanova I."/>
            <person name="Kiss B."/>
            <person name="Kocsube S."/>
            <person name="Kotiranta H."/>
            <person name="LaButti K.M."/>
            <person name="Lechner B.E."/>
            <person name="Liimatainen K."/>
            <person name="Lipzen A."/>
            <person name="Lukacs Z."/>
            <person name="Mihaltcheva S."/>
            <person name="Morgado L.N."/>
            <person name="Niskanen T."/>
            <person name="Noordeloos M.E."/>
            <person name="Ohm R.A."/>
            <person name="Ortiz-Santana B."/>
            <person name="Ovrebo C."/>
            <person name="Racz N."/>
            <person name="Riley R."/>
            <person name="Savchenko A."/>
            <person name="Shiryaev A."/>
            <person name="Soop K."/>
            <person name="Spirin V."/>
            <person name="Szebenyi C."/>
            <person name="Tomsovsky M."/>
            <person name="Tulloss R.E."/>
            <person name="Uehling J."/>
            <person name="Grigoriev I.V."/>
            <person name="Vagvolgyi C."/>
            <person name="Papp T."/>
            <person name="Martin F.M."/>
            <person name="Miettinen O."/>
            <person name="Hibbett D.S."/>
            <person name="Nagy L.G."/>
        </authorList>
    </citation>
    <scope>NUCLEOTIDE SEQUENCE [LARGE SCALE GENOMIC DNA]</scope>
    <source>
        <strain evidence="1 2">CBS 121175</strain>
    </source>
</reference>
<accession>A0A5C3KD42</accession>
<dbReference type="AlphaFoldDB" id="A0A5C3KD42"/>
<dbReference type="Proteomes" id="UP000307440">
    <property type="component" value="Unassembled WGS sequence"/>
</dbReference>
<dbReference type="EMBL" id="ML210451">
    <property type="protein sequence ID" value="TFK17901.1"/>
    <property type="molecule type" value="Genomic_DNA"/>
</dbReference>
<evidence type="ECO:0000313" key="2">
    <source>
        <dbReference type="Proteomes" id="UP000307440"/>
    </source>
</evidence>
<keyword evidence="2" id="KW-1185">Reference proteome</keyword>
<organism evidence="1 2">
    <name type="scientific">Coprinopsis marcescibilis</name>
    <name type="common">Agaric fungus</name>
    <name type="synonym">Psathyrella marcescibilis</name>
    <dbReference type="NCBI Taxonomy" id="230819"/>
    <lineage>
        <taxon>Eukaryota</taxon>
        <taxon>Fungi</taxon>
        <taxon>Dikarya</taxon>
        <taxon>Basidiomycota</taxon>
        <taxon>Agaricomycotina</taxon>
        <taxon>Agaricomycetes</taxon>
        <taxon>Agaricomycetidae</taxon>
        <taxon>Agaricales</taxon>
        <taxon>Agaricineae</taxon>
        <taxon>Psathyrellaceae</taxon>
        <taxon>Coprinopsis</taxon>
    </lineage>
</organism>
<proteinExistence type="predicted"/>
<sequence>MDQLWVCAVACLAVKVRMLVLELFTQIMNPKTYLVSKKAIGGANALCRDERQ</sequence>
<evidence type="ECO:0000313" key="1">
    <source>
        <dbReference type="EMBL" id="TFK17901.1"/>
    </source>
</evidence>